<protein>
    <submittedName>
        <fullName evidence="1">Uncharacterized protein</fullName>
    </submittedName>
</protein>
<proteinExistence type="predicted"/>
<evidence type="ECO:0000313" key="1">
    <source>
        <dbReference type="EMBL" id="MBB6485747.1"/>
    </source>
</evidence>
<dbReference type="EMBL" id="JACHBG010000006">
    <property type="protein sequence ID" value="MBB6485747.1"/>
    <property type="molecule type" value="Genomic_DNA"/>
</dbReference>
<accession>A0A7X0ITM1</accession>
<sequence>MPEAARNLKASLPSHQLLILNVPLKTAAQSCEACSQLVMLATTVGFWMMSTQRPVSLVACRFR</sequence>
<reference evidence="1 2" key="1">
    <citation type="submission" date="2020-08" db="EMBL/GenBank/DDBJ databases">
        <title>Genomic Encyclopedia of Type Strains, Phase IV (KMG-V): Genome sequencing to study the core and pangenomes of soil and plant-associated prokaryotes.</title>
        <authorList>
            <person name="Whitman W."/>
        </authorList>
    </citation>
    <scope>NUCLEOTIDE SEQUENCE [LARGE SCALE GENOMIC DNA]</scope>
    <source>
        <strain evidence="1 2">SEMIA 4060</strain>
    </source>
</reference>
<name>A0A7X0ITM1_9HYPH</name>
<dbReference type="Proteomes" id="UP000565576">
    <property type="component" value="Unassembled WGS sequence"/>
</dbReference>
<dbReference type="AlphaFoldDB" id="A0A7X0ITM1"/>
<evidence type="ECO:0000313" key="2">
    <source>
        <dbReference type="Proteomes" id="UP000565576"/>
    </source>
</evidence>
<organism evidence="1 2">
    <name type="scientific">Rhizobium lusitanum</name>
    <dbReference type="NCBI Taxonomy" id="293958"/>
    <lineage>
        <taxon>Bacteria</taxon>
        <taxon>Pseudomonadati</taxon>
        <taxon>Pseudomonadota</taxon>
        <taxon>Alphaproteobacteria</taxon>
        <taxon>Hyphomicrobiales</taxon>
        <taxon>Rhizobiaceae</taxon>
        <taxon>Rhizobium/Agrobacterium group</taxon>
        <taxon>Rhizobium</taxon>
    </lineage>
</organism>
<gene>
    <name evidence="1" type="ORF">GGD46_003041</name>
</gene>
<comment type="caution">
    <text evidence="1">The sequence shown here is derived from an EMBL/GenBank/DDBJ whole genome shotgun (WGS) entry which is preliminary data.</text>
</comment>